<dbReference type="NCBIfam" id="NF038206">
    <property type="entry name" value="RGCVC_fam"/>
    <property type="match status" value="1"/>
</dbReference>
<evidence type="ECO:0000256" key="1">
    <source>
        <dbReference type="SAM" id="MobiDB-lite"/>
    </source>
</evidence>
<reference evidence="3" key="1">
    <citation type="submission" date="2017-08" db="EMBL/GenBank/DDBJ databases">
        <authorList>
            <person name="Varghese N."/>
            <person name="Submissions S."/>
        </authorList>
    </citation>
    <scope>NUCLEOTIDE SEQUENCE [LARGE SCALE GENOMIC DNA]</scope>
    <source>
        <strain evidence="3">DSM 4725</strain>
    </source>
</reference>
<protein>
    <submittedName>
        <fullName evidence="2">Uncharacterized protein</fullName>
    </submittedName>
</protein>
<feature type="region of interest" description="Disordered" evidence="1">
    <location>
        <begin position="1"/>
        <end position="29"/>
    </location>
</feature>
<dbReference type="Proteomes" id="UP000219435">
    <property type="component" value="Unassembled WGS sequence"/>
</dbReference>
<dbReference type="EMBL" id="OBQI01000003">
    <property type="protein sequence ID" value="SOC49657.1"/>
    <property type="molecule type" value="Genomic_DNA"/>
</dbReference>
<accession>A0A285V6V2</accession>
<evidence type="ECO:0000313" key="3">
    <source>
        <dbReference type="Proteomes" id="UP000219435"/>
    </source>
</evidence>
<name>A0A285V6V2_9ACTN</name>
<evidence type="ECO:0000313" key="2">
    <source>
        <dbReference type="EMBL" id="SOC49657.1"/>
    </source>
</evidence>
<organism evidence="2 3">
    <name type="scientific">Blastococcus aggregatus</name>
    <dbReference type="NCBI Taxonomy" id="38502"/>
    <lineage>
        <taxon>Bacteria</taxon>
        <taxon>Bacillati</taxon>
        <taxon>Actinomycetota</taxon>
        <taxon>Actinomycetes</taxon>
        <taxon>Geodermatophilales</taxon>
        <taxon>Geodermatophilaceae</taxon>
        <taxon>Blastococcus</taxon>
    </lineage>
</organism>
<dbReference type="AlphaFoldDB" id="A0A285V6V2"/>
<keyword evidence="3" id="KW-1185">Reference proteome</keyword>
<proteinExistence type="predicted"/>
<sequence>MTAVPRPKELAMPTSVATADRPELRVDPVPAPAPASGCGACGHPEAGHDAVGLRWCRATVDSALDRACVCQVG</sequence>
<gene>
    <name evidence="2" type="ORF">SAMN05660748_2388</name>
</gene>